<sequence length="801" mass="87552">MTVNTQSPGSSVSERRGQILTPLQTNFSRPNARPAVVATRPTRPRPEEYQNDGEAGERVPLQTPVKRQSSKSGLRSIFSRERLPHKESNDPTLSGIEESQDSASQTASKSAAPLSPTLATPKTTFSTPTIVTSPTEEPHRGHKPSKSRQKSSEEKAAAGEIGWKPPPLFQAYPQAIKHDSLLVPSLSAESILRVQATSSAKYNNSPRDESGLTENSAARKKESKEKKKHMRSLSETIGKTEWSEKIYVLVTAGYILQYAGSGKYDRLPEKMLQVGPKSVAFASDAIPGKHWVLQISQVSDENNTTSTDTHRNLFSRLGFHRSHARRLTRSLLLVFSAPEDMSSWLLAVRAQIEARGGKKYVSEKAVDDDTEHQLHSQPSTRQLVNKDPNRFSQAFLQPQPAFATDDKDSSDQSRRSSYISVNRRSLVLQPTPESRSESMSTTQTEITSPVSGKARFYSANSEANGASSPPNGSAISTVLSALDGPPRSPTFSTPKQRESMYISNAPTIAEEPNPSQSQPTVPDPILRSASPPAPNFSVPSFSKRFTARMGQVQMPHVALFPSARRDEAPTDPADAISSFPSPPQSPIKSISSVAMSEAHEQTGAFRDSPKRRSLRISNSEDSLGESRNQDPRLQHASHISKNIVATSTASQYPRPPSIVEHEPIHPSAHSHIPQSPPEKSYQSSRREQQRHRVSVFPTVTPNRPMAGPMLRRKSMPGLSVGPPALPPPDCPLPKIPSPIEPPLPEIAEQYPDPRSCISPPPLKGSRLRRKSLVSSTPRPTPAPQTGTQSLGSRYPRAVNGV</sequence>
<dbReference type="Proteomes" id="UP000326565">
    <property type="component" value="Unassembled WGS sequence"/>
</dbReference>
<dbReference type="OrthoDB" id="1749473at2759"/>
<feature type="compositionally biased region" description="Polar residues" evidence="1">
    <location>
        <begin position="772"/>
        <end position="791"/>
    </location>
</feature>
<dbReference type="EMBL" id="ML732325">
    <property type="protein sequence ID" value="KAB8069834.1"/>
    <property type="molecule type" value="Genomic_DNA"/>
</dbReference>
<feature type="compositionally biased region" description="Polar residues" evidence="1">
    <location>
        <begin position="1"/>
        <end position="12"/>
    </location>
</feature>
<gene>
    <name evidence="2" type="ORF">BDV29DRAFT_161064</name>
</gene>
<feature type="compositionally biased region" description="Polar residues" evidence="1">
    <location>
        <begin position="117"/>
        <end position="135"/>
    </location>
</feature>
<reference evidence="2 3" key="1">
    <citation type="submission" date="2019-04" db="EMBL/GenBank/DDBJ databases">
        <title>Friends and foes A comparative genomics study of 23 Aspergillus species from section Flavi.</title>
        <authorList>
            <consortium name="DOE Joint Genome Institute"/>
            <person name="Kjaerbolling I."/>
            <person name="Vesth T."/>
            <person name="Frisvad J.C."/>
            <person name="Nybo J.L."/>
            <person name="Theobald S."/>
            <person name="Kildgaard S."/>
            <person name="Isbrandt T."/>
            <person name="Kuo A."/>
            <person name="Sato A."/>
            <person name="Lyhne E.K."/>
            <person name="Kogle M.E."/>
            <person name="Wiebenga A."/>
            <person name="Kun R.S."/>
            <person name="Lubbers R.J."/>
            <person name="Makela M.R."/>
            <person name="Barry K."/>
            <person name="Chovatia M."/>
            <person name="Clum A."/>
            <person name="Daum C."/>
            <person name="Haridas S."/>
            <person name="He G."/>
            <person name="LaButti K."/>
            <person name="Lipzen A."/>
            <person name="Mondo S."/>
            <person name="Riley R."/>
            <person name="Salamov A."/>
            <person name="Simmons B.A."/>
            <person name="Magnuson J.K."/>
            <person name="Henrissat B."/>
            <person name="Mortensen U.H."/>
            <person name="Larsen T.O."/>
            <person name="Devries R.P."/>
            <person name="Grigoriev I.V."/>
            <person name="Machida M."/>
            <person name="Baker S.E."/>
            <person name="Andersen M.R."/>
        </authorList>
    </citation>
    <scope>NUCLEOTIDE SEQUENCE [LARGE SCALE GENOMIC DNA]</scope>
    <source>
        <strain evidence="2 3">CBS 151.66</strain>
    </source>
</reference>
<feature type="compositionally biased region" description="Polar residues" evidence="1">
    <location>
        <begin position="637"/>
        <end position="651"/>
    </location>
</feature>
<evidence type="ECO:0000313" key="2">
    <source>
        <dbReference type="EMBL" id="KAB8069834.1"/>
    </source>
</evidence>
<feature type="region of interest" description="Disordered" evidence="1">
    <location>
        <begin position="1"/>
        <end position="164"/>
    </location>
</feature>
<feature type="region of interest" description="Disordered" evidence="1">
    <location>
        <begin position="565"/>
        <end position="801"/>
    </location>
</feature>
<feature type="compositionally biased region" description="Basic and acidic residues" evidence="1">
    <location>
        <begin position="404"/>
        <end position="414"/>
    </location>
</feature>
<feature type="region of interest" description="Disordered" evidence="1">
    <location>
        <begin position="199"/>
        <end position="232"/>
    </location>
</feature>
<organism evidence="2 3">
    <name type="scientific">Aspergillus leporis</name>
    <dbReference type="NCBI Taxonomy" id="41062"/>
    <lineage>
        <taxon>Eukaryota</taxon>
        <taxon>Fungi</taxon>
        <taxon>Dikarya</taxon>
        <taxon>Ascomycota</taxon>
        <taxon>Pezizomycotina</taxon>
        <taxon>Eurotiomycetes</taxon>
        <taxon>Eurotiomycetidae</taxon>
        <taxon>Eurotiales</taxon>
        <taxon>Aspergillaceae</taxon>
        <taxon>Aspergillus</taxon>
        <taxon>Aspergillus subgen. Circumdati</taxon>
    </lineage>
</organism>
<feature type="compositionally biased region" description="Pro residues" evidence="1">
    <location>
        <begin position="723"/>
        <end position="744"/>
    </location>
</feature>
<evidence type="ECO:0000313" key="3">
    <source>
        <dbReference type="Proteomes" id="UP000326565"/>
    </source>
</evidence>
<dbReference type="AlphaFoldDB" id="A0A5N5WRL1"/>
<feature type="compositionally biased region" description="Basic residues" evidence="1">
    <location>
        <begin position="140"/>
        <end position="149"/>
    </location>
</feature>
<proteinExistence type="predicted"/>
<name>A0A5N5WRL1_9EURO</name>
<accession>A0A5N5WRL1</accession>
<evidence type="ECO:0000256" key="1">
    <source>
        <dbReference type="SAM" id="MobiDB-lite"/>
    </source>
</evidence>
<feature type="compositionally biased region" description="Polar residues" evidence="1">
    <location>
        <begin position="431"/>
        <end position="450"/>
    </location>
</feature>
<evidence type="ECO:0008006" key="4">
    <source>
        <dbReference type="Google" id="ProtNLM"/>
    </source>
</evidence>
<feature type="compositionally biased region" description="Polar residues" evidence="1">
    <location>
        <begin position="458"/>
        <end position="479"/>
    </location>
</feature>
<feature type="region of interest" description="Disordered" evidence="1">
    <location>
        <begin position="363"/>
        <end position="535"/>
    </location>
</feature>
<protein>
    <recommendedName>
        <fullName evidence="4">Peptidase family M20/M25/M40 protein</fullName>
    </recommendedName>
</protein>
<feature type="compositionally biased region" description="Basic and acidic residues" evidence="1">
    <location>
        <begin position="363"/>
        <end position="374"/>
    </location>
</feature>
<keyword evidence="3" id="KW-1185">Reference proteome</keyword>
<feature type="compositionally biased region" description="Basic and acidic residues" evidence="1">
    <location>
        <begin position="78"/>
        <end position="89"/>
    </location>
</feature>